<sequence length="391" mass="43025">MNSESVAIGEVCELFTGGTPDRKNDAFYEGGDVPWLVSGDIHNPEIKSCEGRITDAGLQSSAAKYLPEDSVLIALNGQGKTRGTVARLKMKATCNQSLVAIHPVDCKRLDSNFLFRNLQARYQEIRHLTGSQGNERRGLNMGLIKGIKIPLPPLEEQRRIAGILDQADALRRLRTRALDKLNTFGQAIFHEMFGDVRSEQASNALLGDCADFFSGNTLPEGEEFVDQKDGYLILKVSDLNRPGNAREVHEAALWSSVPGSKAATCPAGAIVFPKRGGAIGTNKKRTLMRPAILDPNLMGVLPRSNVINTDFLAGWFSLFTLSDIASGSSVPQLNKKDLSPLRLRVPEMTLQEQYGVQREKLQHVWQRANADLAAQEFLFASLQHRAFQGEL</sequence>
<reference evidence="6" key="1">
    <citation type="submission" date="2016-10" db="EMBL/GenBank/DDBJ databases">
        <authorList>
            <person name="Varghese N."/>
            <person name="Submissions S."/>
        </authorList>
    </citation>
    <scope>NUCLEOTIDE SEQUENCE [LARGE SCALE GENOMIC DNA]</scope>
    <source>
        <strain evidence="6">DSM 26471</strain>
    </source>
</reference>
<dbReference type="InterPro" id="IPR044946">
    <property type="entry name" value="Restrct_endonuc_typeI_TRD_sf"/>
</dbReference>
<dbReference type="AlphaFoldDB" id="A0A1I3TVG7"/>
<evidence type="ECO:0000313" key="5">
    <source>
        <dbReference type="EMBL" id="SFJ74630.1"/>
    </source>
</evidence>
<dbReference type="SUPFAM" id="SSF116734">
    <property type="entry name" value="DNA methylase specificity domain"/>
    <property type="match status" value="2"/>
</dbReference>
<dbReference type="InterPro" id="IPR000055">
    <property type="entry name" value="Restrct_endonuc_typeI_TRD"/>
</dbReference>
<keyword evidence="6" id="KW-1185">Reference proteome</keyword>
<dbReference type="Proteomes" id="UP000199630">
    <property type="component" value="Unassembled WGS sequence"/>
</dbReference>
<dbReference type="CDD" id="cd17294">
    <property type="entry name" value="RMtype1_S_MmaC7ORF19P_TRD1-CR1_like"/>
    <property type="match status" value="1"/>
</dbReference>
<evidence type="ECO:0000313" key="6">
    <source>
        <dbReference type="Proteomes" id="UP000199630"/>
    </source>
</evidence>
<dbReference type="GO" id="GO:0009307">
    <property type="term" value="P:DNA restriction-modification system"/>
    <property type="evidence" value="ECO:0007669"/>
    <property type="project" value="UniProtKB-KW"/>
</dbReference>
<feature type="domain" description="Type I restriction modification DNA specificity" evidence="4">
    <location>
        <begin position="3"/>
        <end position="181"/>
    </location>
</feature>
<dbReference type="Pfam" id="PF01420">
    <property type="entry name" value="Methylase_S"/>
    <property type="match status" value="1"/>
</dbReference>
<name>A0A1I3TVG7_9RHOB</name>
<protein>
    <submittedName>
        <fullName evidence="5">Type I restriction enzyme, S subunit</fullName>
    </submittedName>
</protein>
<organism evidence="5 6">
    <name type="scientific">Celeribacter neptunius</name>
    <dbReference type="NCBI Taxonomy" id="588602"/>
    <lineage>
        <taxon>Bacteria</taxon>
        <taxon>Pseudomonadati</taxon>
        <taxon>Pseudomonadota</taxon>
        <taxon>Alphaproteobacteria</taxon>
        <taxon>Rhodobacterales</taxon>
        <taxon>Roseobacteraceae</taxon>
        <taxon>Celeribacter</taxon>
    </lineage>
</organism>
<keyword evidence="2" id="KW-0680">Restriction system</keyword>
<keyword evidence="3" id="KW-0238">DNA-binding</keyword>
<dbReference type="STRING" id="588602.SAMN04487991_2889"/>
<evidence type="ECO:0000256" key="2">
    <source>
        <dbReference type="ARBA" id="ARBA00022747"/>
    </source>
</evidence>
<dbReference type="PANTHER" id="PTHR30408">
    <property type="entry name" value="TYPE-1 RESTRICTION ENZYME ECOKI SPECIFICITY PROTEIN"/>
    <property type="match status" value="1"/>
</dbReference>
<evidence type="ECO:0000256" key="3">
    <source>
        <dbReference type="ARBA" id="ARBA00023125"/>
    </source>
</evidence>
<dbReference type="EMBL" id="FORH01000005">
    <property type="protein sequence ID" value="SFJ74630.1"/>
    <property type="molecule type" value="Genomic_DNA"/>
</dbReference>
<evidence type="ECO:0000259" key="4">
    <source>
        <dbReference type="Pfam" id="PF01420"/>
    </source>
</evidence>
<dbReference type="RefSeq" id="WP_090061394.1">
    <property type="nucleotide sequence ID" value="NZ_FORH01000005.1"/>
</dbReference>
<proteinExistence type="inferred from homology"/>
<dbReference type="GO" id="GO:0003677">
    <property type="term" value="F:DNA binding"/>
    <property type="evidence" value="ECO:0007669"/>
    <property type="project" value="UniProtKB-KW"/>
</dbReference>
<gene>
    <name evidence="5" type="ORF">SAMN04487991_2889</name>
</gene>
<evidence type="ECO:0000256" key="1">
    <source>
        <dbReference type="ARBA" id="ARBA00010923"/>
    </source>
</evidence>
<comment type="similarity">
    <text evidence="1">Belongs to the type-I restriction system S methylase family.</text>
</comment>
<dbReference type="Gene3D" id="3.90.220.20">
    <property type="entry name" value="DNA methylase specificity domains"/>
    <property type="match status" value="2"/>
</dbReference>
<dbReference type="InterPro" id="IPR052021">
    <property type="entry name" value="Type-I_RS_S_subunit"/>
</dbReference>
<accession>A0A1I3TVG7</accession>
<dbReference type="PANTHER" id="PTHR30408:SF12">
    <property type="entry name" value="TYPE I RESTRICTION ENZYME MJAVIII SPECIFICITY SUBUNIT"/>
    <property type="match status" value="1"/>
</dbReference>
<dbReference type="OrthoDB" id="164285at2"/>